<feature type="binding site" evidence="5">
    <location>
        <position position="122"/>
    </location>
    <ligand>
        <name>Mg(2+)</name>
        <dbReference type="ChEBI" id="CHEBI:18420"/>
    </ligand>
</feature>
<dbReference type="InterPro" id="IPR015797">
    <property type="entry name" value="NUDIX_hydrolase-like_dom_sf"/>
</dbReference>
<keyword evidence="3 5" id="KW-0460">Magnesium</keyword>
<dbReference type="PANTHER" id="PTHR43046">
    <property type="entry name" value="GDP-MANNOSE MANNOSYL HYDROLASE"/>
    <property type="match status" value="1"/>
</dbReference>
<dbReference type="GO" id="GO:0008727">
    <property type="term" value="F:GDP-mannose mannosyl hydrolase activity"/>
    <property type="evidence" value="ECO:0007669"/>
    <property type="project" value="InterPro"/>
</dbReference>
<dbReference type="CDD" id="cd03430">
    <property type="entry name" value="NUDIX_GDPMH_NudD"/>
    <property type="match status" value="1"/>
</dbReference>
<reference evidence="8 9" key="2">
    <citation type="submission" date="2015-01" db="EMBL/GenBank/DDBJ databases">
        <authorList>
            <consortium name="NBRP consortium"/>
            <person name="Sawabe T."/>
            <person name="Meirelles P."/>
            <person name="Feng G."/>
            <person name="Sayaka M."/>
            <person name="Hattori M."/>
            <person name="Ohkuma M."/>
        </authorList>
    </citation>
    <scope>NUCLEOTIDE SEQUENCE [LARGE SCALE GENOMIC DNA]</scope>
    <source>
        <strain evidence="8 9">JCM19232</strain>
    </source>
</reference>
<dbReference type="NCBIfam" id="NF011963">
    <property type="entry name" value="PRK15434.1"/>
    <property type="match status" value="1"/>
</dbReference>
<keyword evidence="2 8" id="KW-0378">Hydrolase</keyword>
<evidence type="ECO:0000256" key="1">
    <source>
        <dbReference type="ARBA" id="ARBA00022723"/>
    </source>
</evidence>
<evidence type="ECO:0000313" key="9">
    <source>
        <dbReference type="Proteomes" id="UP000031670"/>
    </source>
</evidence>
<dbReference type="AlphaFoldDB" id="A0A0B8PJQ6"/>
<gene>
    <name evidence="8" type="ORF">JCM19232_1490</name>
</gene>
<evidence type="ECO:0000256" key="2">
    <source>
        <dbReference type="ARBA" id="ARBA00022801"/>
    </source>
</evidence>
<evidence type="ECO:0000256" key="6">
    <source>
        <dbReference type="PIRSR" id="PIRSR037599-4"/>
    </source>
</evidence>
<sequence length="150" mass="17399">MYLETETFKGIVKNTPLISIDLIVKNTYGKVLLGQRKNRPAKNYWFVPGGRIVKDETLENAFQRLTKEELGKVASLKEAIFLGPYEHHYSDNFSGPDFSTHYVVLGYELLLDIVLDDLPSEQHGRYEWWSVDELLSSEVVHQNTKDYFLK</sequence>
<dbReference type="InterPro" id="IPR000086">
    <property type="entry name" value="NUDIX_hydrolase_dom"/>
</dbReference>
<accession>A0A0B8PJQ6</accession>
<feature type="short sequence motif" description="Nudix box" evidence="6">
    <location>
        <begin position="50"/>
        <end position="71"/>
    </location>
</feature>
<dbReference type="PANTHER" id="PTHR43046:SF12">
    <property type="entry name" value="GDP-MANNOSE MANNOSYL HYDROLASE"/>
    <property type="match status" value="1"/>
</dbReference>
<feature type="domain" description="Nudix hydrolase" evidence="7">
    <location>
        <begin position="13"/>
        <end position="150"/>
    </location>
</feature>
<feature type="site" description="Critical for catalysis" evidence="4">
    <location>
        <position position="123"/>
    </location>
</feature>
<dbReference type="PIRSF" id="PIRSF037599">
    <property type="entry name" value="GDPMH"/>
    <property type="match status" value="1"/>
</dbReference>
<evidence type="ECO:0000256" key="4">
    <source>
        <dbReference type="PIRSR" id="PIRSR037599-1"/>
    </source>
</evidence>
<dbReference type="InterPro" id="IPR033715">
    <property type="entry name" value="GDPMH"/>
</dbReference>
<name>A0A0B8PJQ6_9VIBR</name>
<dbReference type="Proteomes" id="UP000031670">
    <property type="component" value="Unassembled WGS sequence"/>
</dbReference>
<proteinExistence type="predicted"/>
<dbReference type="SUPFAM" id="SSF55811">
    <property type="entry name" value="Nudix"/>
    <property type="match status" value="1"/>
</dbReference>
<keyword evidence="1 5" id="KW-0479">Metal-binding</keyword>
<evidence type="ECO:0000313" key="8">
    <source>
        <dbReference type="EMBL" id="GAM63343.1"/>
    </source>
</evidence>
<organism evidence="8 9">
    <name type="scientific">Vibrio ishigakensis</name>
    <dbReference type="NCBI Taxonomy" id="1481914"/>
    <lineage>
        <taxon>Bacteria</taxon>
        <taxon>Pseudomonadati</taxon>
        <taxon>Pseudomonadota</taxon>
        <taxon>Gammaproteobacteria</taxon>
        <taxon>Vibrionales</taxon>
        <taxon>Vibrionaceae</taxon>
        <taxon>Vibrio</taxon>
    </lineage>
</organism>
<dbReference type="PROSITE" id="PS00893">
    <property type="entry name" value="NUDIX_BOX"/>
    <property type="match status" value="1"/>
</dbReference>
<dbReference type="InterPro" id="IPR020084">
    <property type="entry name" value="NUDIX_hydrolase_CS"/>
</dbReference>
<dbReference type="PROSITE" id="PS51462">
    <property type="entry name" value="NUDIX"/>
    <property type="match status" value="1"/>
</dbReference>
<reference evidence="8 9" key="1">
    <citation type="submission" date="2015-01" db="EMBL/GenBank/DDBJ databases">
        <title>Vibrio sp. C5 JCM 19232 whole genome shotgun sequence.</title>
        <authorList>
            <person name="Sawabe T."/>
            <person name="Meirelles P."/>
            <person name="Feng G."/>
            <person name="Sayaka M."/>
            <person name="Hattori M."/>
            <person name="Ohkuma M."/>
        </authorList>
    </citation>
    <scope>NUCLEOTIDE SEQUENCE [LARGE SCALE GENOMIC DNA]</scope>
    <source>
        <strain evidence="8 9">JCM19232</strain>
    </source>
</reference>
<feature type="binding site" evidence="5">
    <location>
        <position position="49"/>
    </location>
    <ligand>
        <name>Mg(2+)</name>
        <dbReference type="ChEBI" id="CHEBI:18420"/>
    </ligand>
</feature>
<evidence type="ECO:0000256" key="3">
    <source>
        <dbReference type="ARBA" id="ARBA00022842"/>
    </source>
</evidence>
<dbReference type="EMBL" id="BBSA01000008">
    <property type="protein sequence ID" value="GAM63343.1"/>
    <property type="molecule type" value="Genomic_DNA"/>
</dbReference>
<dbReference type="Gene3D" id="3.90.79.10">
    <property type="entry name" value="Nucleoside Triphosphate Pyrophosphohydrolase"/>
    <property type="match status" value="1"/>
</dbReference>
<comment type="cofactor">
    <cofactor evidence="5">
        <name>Mg(2+)</name>
        <dbReference type="ChEBI" id="CHEBI:18420"/>
    </cofactor>
    <text evidence="5">Binds 1 Mg(2+) ion per subunit.</text>
</comment>
<protein>
    <submittedName>
        <fullName evidence="8">GDP-mannose mannosyl hydrolase</fullName>
    </submittedName>
</protein>
<dbReference type="GO" id="GO:0046872">
    <property type="term" value="F:metal ion binding"/>
    <property type="evidence" value="ECO:0007669"/>
    <property type="project" value="UniProtKB-KW"/>
</dbReference>
<evidence type="ECO:0000256" key="5">
    <source>
        <dbReference type="PIRSR" id="PIRSR037599-3"/>
    </source>
</evidence>
<dbReference type="Pfam" id="PF00293">
    <property type="entry name" value="NUDIX"/>
    <property type="match status" value="1"/>
</dbReference>
<feature type="binding site" evidence="5">
    <location>
        <position position="69"/>
    </location>
    <ligand>
        <name>Mg(2+)</name>
        <dbReference type="ChEBI" id="CHEBI:18420"/>
    </ligand>
</feature>
<comment type="caution">
    <text evidence="8">The sequence shown here is derived from an EMBL/GenBank/DDBJ whole genome shotgun (WGS) entry which is preliminary data.</text>
</comment>
<evidence type="ECO:0000259" key="7">
    <source>
        <dbReference type="PROSITE" id="PS51462"/>
    </source>
</evidence>